<keyword evidence="2" id="KW-1185">Reference proteome</keyword>
<evidence type="ECO:0000313" key="2">
    <source>
        <dbReference type="Proteomes" id="UP000009319"/>
    </source>
</evidence>
<proteinExistence type="predicted"/>
<evidence type="ECO:0000313" key="1">
    <source>
        <dbReference type="EMBL" id="CCM77509.1"/>
    </source>
</evidence>
<dbReference type="EMBL" id="CANI01000031">
    <property type="protein sequence ID" value="CCM77509.1"/>
    <property type="molecule type" value="Genomic_DNA"/>
</dbReference>
<gene>
    <name evidence="1" type="ORF">BN77_0464</name>
</gene>
<organism evidence="1 2">
    <name type="scientific">Rhizobium mesoamericanum STM3625</name>
    <dbReference type="NCBI Taxonomy" id="1211777"/>
    <lineage>
        <taxon>Bacteria</taxon>
        <taxon>Pseudomonadati</taxon>
        <taxon>Pseudomonadota</taxon>
        <taxon>Alphaproteobacteria</taxon>
        <taxon>Hyphomicrobiales</taxon>
        <taxon>Rhizobiaceae</taxon>
        <taxon>Rhizobium/Agrobacterium group</taxon>
        <taxon>Rhizobium</taxon>
    </lineage>
</organism>
<dbReference type="Proteomes" id="UP000009319">
    <property type="component" value="Unassembled WGS sequence"/>
</dbReference>
<dbReference type="HOGENOM" id="CLU_1748190_0_0_5"/>
<protein>
    <submittedName>
        <fullName evidence="1">Uncharacterized protein</fullName>
    </submittedName>
</protein>
<accession>K0Q3X4</accession>
<name>K0Q3X4_9HYPH</name>
<sequence>MQVNNDSDSMAILFKTVIGENAAFELIENALSRTGEYDGYLNVVADEGERTLSWSPGMHAEQFQAEITEILRSIWDACRFWVIYERRDDRQDAEANAIRNAAFRLTRGYAGVTVVTLSLLHKRDSLADIELIFVCFQQDFQRRNFRVRYEGKFIPDDG</sequence>
<dbReference type="AlphaFoldDB" id="K0Q3X4"/>
<dbReference type="eggNOG" id="ENOG5030P1Z">
    <property type="taxonomic scope" value="Bacteria"/>
</dbReference>
<comment type="caution">
    <text evidence="1">The sequence shown here is derived from an EMBL/GenBank/DDBJ whole genome shotgun (WGS) entry which is preliminary data.</text>
</comment>
<reference evidence="1 2" key="1">
    <citation type="journal article" date="2013" name="Genome Announc.">
        <title>Draft Genome Sequence of Rhizobium mesoamericanum STM3625, a Nitrogen-Fixing Symbiont of Mimosa pudica Isolated in French Guiana (South America).</title>
        <authorList>
            <person name="Moulin L."/>
            <person name="Mornico D."/>
            <person name="Melkonian R."/>
            <person name="Klonowska A."/>
        </authorList>
    </citation>
    <scope>NUCLEOTIDE SEQUENCE [LARGE SCALE GENOMIC DNA]</scope>
    <source>
        <strain evidence="1 2">STM3625</strain>
    </source>
</reference>